<dbReference type="OrthoDB" id="5963868at2759"/>
<dbReference type="PANTHER" id="PTHR24034">
    <property type="entry name" value="EGF-LIKE DOMAIN-CONTAINING PROTEIN"/>
    <property type="match status" value="1"/>
</dbReference>
<dbReference type="SMART" id="SM00181">
    <property type="entry name" value="EGF"/>
    <property type="match status" value="2"/>
</dbReference>
<dbReference type="PROSITE" id="PS50026">
    <property type="entry name" value="EGF_3"/>
    <property type="match status" value="1"/>
</dbReference>
<feature type="domain" description="EGF-like" evidence="6">
    <location>
        <begin position="131"/>
        <end position="169"/>
    </location>
</feature>
<dbReference type="Pfam" id="PF07645">
    <property type="entry name" value="EGF_CA"/>
    <property type="match status" value="1"/>
</dbReference>
<gene>
    <name evidence="7" type="ORF">OS493_018418</name>
</gene>
<evidence type="ECO:0000259" key="6">
    <source>
        <dbReference type="PROSITE" id="PS50026"/>
    </source>
</evidence>
<dbReference type="SMART" id="SM00209">
    <property type="entry name" value="TSP1"/>
    <property type="match status" value="1"/>
</dbReference>
<dbReference type="EMBL" id="MU825406">
    <property type="protein sequence ID" value="KAJ7391375.1"/>
    <property type="molecule type" value="Genomic_DNA"/>
</dbReference>
<comment type="caution">
    <text evidence="4">Lacks conserved residue(s) required for the propagation of feature annotation.</text>
</comment>
<evidence type="ECO:0000256" key="3">
    <source>
        <dbReference type="ARBA" id="ARBA00023157"/>
    </source>
</evidence>
<protein>
    <recommendedName>
        <fullName evidence="6">EGF-like domain-containing protein</fullName>
    </recommendedName>
</protein>
<dbReference type="PANTHER" id="PTHR24034:SF89">
    <property type="entry name" value="COMPLEMENT COMPONENT C1Q RECEPTOR"/>
    <property type="match status" value="1"/>
</dbReference>
<evidence type="ECO:0000256" key="2">
    <source>
        <dbReference type="ARBA" id="ARBA00022737"/>
    </source>
</evidence>
<evidence type="ECO:0000313" key="8">
    <source>
        <dbReference type="Proteomes" id="UP001163046"/>
    </source>
</evidence>
<feature type="signal peptide" evidence="5">
    <location>
        <begin position="1"/>
        <end position="20"/>
    </location>
</feature>
<evidence type="ECO:0000256" key="1">
    <source>
        <dbReference type="ARBA" id="ARBA00022536"/>
    </source>
</evidence>
<dbReference type="InterPro" id="IPR049883">
    <property type="entry name" value="NOTCH1_EGF-like"/>
</dbReference>
<dbReference type="SUPFAM" id="SSF57196">
    <property type="entry name" value="EGF/Laminin"/>
    <property type="match status" value="1"/>
</dbReference>
<dbReference type="CDD" id="cd00054">
    <property type="entry name" value="EGF_CA"/>
    <property type="match status" value="1"/>
</dbReference>
<keyword evidence="5" id="KW-0732">Signal</keyword>
<sequence length="304" mass="33758">MAPRLFIFLLILMLFPEENAWRRRRRRRWNPPPPQDCTVSALFCLSLENRRTRNTKEWSAWASCSQNCDIGTQSRTRTIVTGASWGGSCSYHFSEHQSCGLVNGGCDKICNNGQCSCPVPGYTQSGNKCYDINECAPNGGKGPCSHICKNTVGSYYCECPAGYYMSTSDSHQCLAYDCGDPAALFNACPSDSYSDHISSVCAKVTASCLQGTTYNEQCSLTCTQNYALAKIAAQPNKKFGEEYSSVDFSSVISTLTCQKTKSWQRSNIWDVLDNELGNYYCRRTNDPPVNLHLNGSDLLESRPL</sequence>
<keyword evidence="8" id="KW-1185">Reference proteome</keyword>
<dbReference type="PROSITE" id="PS50092">
    <property type="entry name" value="TSP1"/>
    <property type="match status" value="1"/>
</dbReference>
<dbReference type="InterPro" id="IPR036383">
    <property type="entry name" value="TSP1_rpt_sf"/>
</dbReference>
<dbReference type="Gene3D" id="2.10.25.10">
    <property type="entry name" value="Laminin"/>
    <property type="match status" value="1"/>
</dbReference>
<name>A0A9X0A1N0_9CNID</name>
<dbReference type="InterPro" id="IPR050751">
    <property type="entry name" value="ECM_structural_protein"/>
</dbReference>
<dbReference type="PROSITE" id="PS01187">
    <property type="entry name" value="EGF_CA"/>
    <property type="match status" value="1"/>
</dbReference>
<dbReference type="Gene3D" id="2.20.100.10">
    <property type="entry name" value="Thrombospondin type-1 (TSP1) repeat"/>
    <property type="match status" value="1"/>
</dbReference>
<dbReference type="InterPro" id="IPR000152">
    <property type="entry name" value="EGF-type_Asp/Asn_hydroxyl_site"/>
</dbReference>
<comment type="caution">
    <text evidence="7">The sequence shown here is derived from an EMBL/GenBank/DDBJ whole genome shotgun (WGS) entry which is preliminary data.</text>
</comment>
<keyword evidence="1 4" id="KW-0245">EGF-like domain</keyword>
<dbReference type="InterPro" id="IPR000742">
    <property type="entry name" value="EGF"/>
</dbReference>
<accession>A0A9X0A1N0</accession>
<evidence type="ECO:0000256" key="5">
    <source>
        <dbReference type="SAM" id="SignalP"/>
    </source>
</evidence>
<dbReference type="GO" id="GO:0005509">
    <property type="term" value="F:calcium ion binding"/>
    <property type="evidence" value="ECO:0007669"/>
    <property type="project" value="InterPro"/>
</dbReference>
<evidence type="ECO:0000256" key="4">
    <source>
        <dbReference type="PROSITE-ProRule" id="PRU00076"/>
    </source>
</evidence>
<proteinExistence type="predicted"/>
<dbReference type="SUPFAM" id="SSF82895">
    <property type="entry name" value="TSP-1 type 1 repeat"/>
    <property type="match status" value="1"/>
</dbReference>
<reference evidence="7" key="1">
    <citation type="submission" date="2023-01" db="EMBL/GenBank/DDBJ databases">
        <title>Genome assembly of the deep-sea coral Lophelia pertusa.</title>
        <authorList>
            <person name="Herrera S."/>
            <person name="Cordes E."/>
        </authorList>
    </citation>
    <scope>NUCLEOTIDE SEQUENCE</scope>
    <source>
        <strain evidence="7">USNM1676648</strain>
        <tissue evidence="7">Polyp</tissue>
    </source>
</reference>
<dbReference type="Proteomes" id="UP001163046">
    <property type="component" value="Unassembled WGS sequence"/>
</dbReference>
<organism evidence="7 8">
    <name type="scientific">Desmophyllum pertusum</name>
    <dbReference type="NCBI Taxonomy" id="174260"/>
    <lineage>
        <taxon>Eukaryota</taxon>
        <taxon>Metazoa</taxon>
        <taxon>Cnidaria</taxon>
        <taxon>Anthozoa</taxon>
        <taxon>Hexacorallia</taxon>
        <taxon>Scleractinia</taxon>
        <taxon>Caryophylliina</taxon>
        <taxon>Caryophylliidae</taxon>
        <taxon>Desmophyllum</taxon>
    </lineage>
</organism>
<dbReference type="SMART" id="SM00179">
    <property type="entry name" value="EGF_CA"/>
    <property type="match status" value="1"/>
</dbReference>
<dbReference type="InterPro" id="IPR001881">
    <property type="entry name" value="EGF-like_Ca-bd_dom"/>
</dbReference>
<keyword evidence="2" id="KW-0677">Repeat</keyword>
<dbReference type="PROSITE" id="PS00010">
    <property type="entry name" value="ASX_HYDROXYL"/>
    <property type="match status" value="1"/>
</dbReference>
<keyword evidence="3" id="KW-1015">Disulfide bond</keyword>
<dbReference type="InterPro" id="IPR000884">
    <property type="entry name" value="TSP1_rpt"/>
</dbReference>
<feature type="chain" id="PRO_5040790043" description="EGF-like domain-containing protein" evidence="5">
    <location>
        <begin position="21"/>
        <end position="304"/>
    </location>
</feature>
<evidence type="ECO:0000313" key="7">
    <source>
        <dbReference type="EMBL" id="KAJ7391375.1"/>
    </source>
</evidence>
<dbReference type="InterPro" id="IPR018097">
    <property type="entry name" value="EGF_Ca-bd_CS"/>
</dbReference>
<dbReference type="AlphaFoldDB" id="A0A9X0A1N0"/>